<organism evidence="3 4">
    <name type="scientific">Kluyveromyces marxianus</name>
    <name type="common">Yeast</name>
    <name type="synonym">Candida kefyr</name>
    <dbReference type="NCBI Taxonomy" id="4911"/>
    <lineage>
        <taxon>Eukaryota</taxon>
        <taxon>Fungi</taxon>
        <taxon>Dikarya</taxon>
        <taxon>Ascomycota</taxon>
        <taxon>Saccharomycotina</taxon>
        <taxon>Saccharomycetes</taxon>
        <taxon>Saccharomycetales</taxon>
        <taxon>Saccharomycetaceae</taxon>
        <taxon>Kluyveromyces</taxon>
    </lineage>
</organism>
<dbReference type="CDD" id="cd16025">
    <property type="entry name" value="PAS_like"/>
    <property type="match status" value="1"/>
</dbReference>
<proteinExistence type="inferred from homology"/>
<dbReference type="Gene3D" id="3.40.720.10">
    <property type="entry name" value="Alkaline Phosphatase, subunit A"/>
    <property type="match status" value="1"/>
</dbReference>
<name>A0ABX6EXP4_KLUMA</name>
<reference evidence="3 4" key="2">
    <citation type="submission" date="2019-11" db="EMBL/GenBank/DDBJ databases">
        <authorList>
            <person name="Lu H."/>
        </authorList>
    </citation>
    <scope>NUCLEOTIDE SEQUENCE [LARGE SCALE GENOMIC DNA]</scope>
    <source>
        <strain evidence="3 4">FIM1</strain>
    </source>
</reference>
<evidence type="ECO:0000313" key="4">
    <source>
        <dbReference type="Proteomes" id="UP000422736"/>
    </source>
</evidence>
<comment type="similarity">
    <text evidence="1">Belongs to the sulfatase family.</text>
</comment>
<dbReference type="SUPFAM" id="SSF53649">
    <property type="entry name" value="Alkaline phosphatase-like"/>
    <property type="match status" value="1"/>
</dbReference>
<evidence type="ECO:0000256" key="1">
    <source>
        <dbReference type="ARBA" id="ARBA00008779"/>
    </source>
</evidence>
<protein>
    <submittedName>
        <fullName evidence="3">Sulfatase PB10D8.02c</fullName>
    </submittedName>
</protein>
<accession>A0ABX6EXP4</accession>
<feature type="domain" description="Sulfatase N-terminal" evidence="2">
    <location>
        <begin position="15"/>
        <end position="433"/>
    </location>
</feature>
<keyword evidence="4" id="KW-1185">Reference proteome</keyword>
<dbReference type="Gene3D" id="3.30.1120.10">
    <property type="match status" value="1"/>
</dbReference>
<gene>
    <name evidence="3" type="ORF">FIM1_1707</name>
</gene>
<evidence type="ECO:0000313" key="3">
    <source>
        <dbReference type="EMBL" id="QGN15023.1"/>
    </source>
</evidence>
<dbReference type="PANTHER" id="PTHR42693">
    <property type="entry name" value="ARYLSULFATASE FAMILY MEMBER"/>
    <property type="match status" value="1"/>
</dbReference>
<dbReference type="EMBL" id="CP015056">
    <property type="protein sequence ID" value="QGN15023.1"/>
    <property type="molecule type" value="Genomic_DNA"/>
</dbReference>
<dbReference type="InterPro" id="IPR050738">
    <property type="entry name" value="Sulfatase"/>
</dbReference>
<dbReference type="InterPro" id="IPR017850">
    <property type="entry name" value="Alkaline_phosphatase_core_sf"/>
</dbReference>
<evidence type="ECO:0000259" key="2">
    <source>
        <dbReference type="Pfam" id="PF00884"/>
    </source>
</evidence>
<dbReference type="Pfam" id="PF00884">
    <property type="entry name" value="Sulfatase"/>
    <property type="match status" value="1"/>
</dbReference>
<dbReference type="InterPro" id="IPR000917">
    <property type="entry name" value="Sulfatase_N"/>
</dbReference>
<dbReference type="Proteomes" id="UP000422736">
    <property type="component" value="Chromosome 3"/>
</dbReference>
<sequence length="563" mass="64650">MTISDSTIKIENTKPNFIIIVADDLGFSDLSSFGGEIETPNLDKLAKNGFRFTGFHTASACSPTRSMLLSGTDNHLAGLGQMAEYARQFPDLFKDKPGYEGVLNYRVASLAEILSPEYYSFISGKWHLGLEKPYWPSDRGFENSFTLLPGAGNHFKDKLENKIFLPWIYQENGQPIDPHTFPDNFYSSDYFTDKFLQYLDDTESRKDRPFLGLLTFTAPHWPLQAPPETIQKYKGKYDDGPFALRKRRLQRAKELGILSEEVVPHLVETMREKTWESLDDEQRRYESKIMEVYAAMVDKLDQNVGRLLDRLEETGEIENTVILFLSDNGAEGMLMEALPFGGKTFRERICTDYDNSFENIGKGNSFVYYGDLWAQAATAPKYMYKMWITEGGINCPLILHAPSLRQKWQEDAIIDEFTTVMDILPTILTLADIPHPGDTFKNRQVYRPKGVSWVPYLTKQEDTVYGQNKVVGWELFGQRAIREGRFKAVYIPPPFGEGVWALFDVKDDPGETNNISEQFPDVMERMLDHWSIYKSETGLVEMDDTYFKDLKYEKRVIPDSLEP</sequence>
<dbReference type="PANTHER" id="PTHR42693:SF33">
    <property type="entry name" value="ARYLSULFATASE"/>
    <property type="match status" value="1"/>
</dbReference>
<reference evidence="3 4" key="1">
    <citation type="submission" date="2016-03" db="EMBL/GenBank/DDBJ databases">
        <title>How can Kluyveromyces marxianus grow so fast - potential evolutionary course in Saccharomyces Complex revealed by comparative genomics.</title>
        <authorList>
            <person name="Mo W."/>
            <person name="Lu W."/>
            <person name="Yang X."/>
            <person name="Qi J."/>
            <person name="Lv H."/>
        </authorList>
    </citation>
    <scope>NUCLEOTIDE SEQUENCE [LARGE SCALE GENOMIC DNA]</scope>
    <source>
        <strain evidence="3 4">FIM1</strain>
    </source>
</reference>